<organism evidence="1 2">
    <name type="scientific">Larimichthys crocea</name>
    <name type="common">Large yellow croaker</name>
    <name type="synonym">Pseudosciaena crocea</name>
    <dbReference type="NCBI Taxonomy" id="215358"/>
    <lineage>
        <taxon>Eukaryota</taxon>
        <taxon>Metazoa</taxon>
        <taxon>Chordata</taxon>
        <taxon>Craniata</taxon>
        <taxon>Vertebrata</taxon>
        <taxon>Euteleostomi</taxon>
        <taxon>Actinopterygii</taxon>
        <taxon>Neopterygii</taxon>
        <taxon>Teleostei</taxon>
        <taxon>Neoteleostei</taxon>
        <taxon>Acanthomorphata</taxon>
        <taxon>Eupercaria</taxon>
        <taxon>Sciaenidae</taxon>
        <taxon>Larimichthys</taxon>
    </lineage>
</organism>
<dbReference type="Proteomes" id="UP000793456">
    <property type="component" value="Chromosome XVIII"/>
</dbReference>
<gene>
    <name evidence="1" type="ORF">E3U43_011548</name>
</gene>
<evidence type="ECO:0000313" key="1">
    <source>
        <dbReference type="EMBL" id="TMS07455.1"/>
    </source>
</evidence>
<comment type="caution">
    <text evidence="1">The sequence shown here is derived from an EMBL/GenBank/DDBJ whole genome shotgun (WGS) entry which is preliminary data.</text>
</comment>
<evidence type="ECO:0000313" key="2">
    <source>
        <dbReference type="Proteomes" id="UP000793456"/>
    </source>
</evidence>
<proteinExistence type="predicted"/>
<dbReference type="EMBL" id="CM011691">
    <property type="protein sequence ID" value="TMS07455.1"/>
    <property type="molecule type" value="Genomic_DNA"/>
</dbReference>
<sequence>MSRSRDIAFHLNPRVREGVVVRNSMIGGDWGQEEREAGMNPFMEGQYFDMSIRCGNQRFKVFVNGQHLFDFFHRVHSFNEIDMLEIEGDIQISYIHF</sequence>
<name>A0ACD3QJU8_LARCR</name>
<accession>A0ACD3QJU8</accession>
<reference evidence="1" key="1">
    <citation type="submission" date="2018-11" db="EMBL/GenBank/DDBJ databases">
        <title>The sequence and de novo assembly of Larimichthys crocea genome using PacBio and Hi-C technologies.</title>
        <authorList>
            <person name="Xu P."/>
            <person name="Chen B."/>
            <person name="Zhou Z."/>
            <person name="Ke Q."/>
            <person name="Wu Y."/>
            <person name="Bai H."/>
            <person name="Pu F."/>
        </authorList>
    </citation>
    <scope>NUCLEOTIDE SEQUENCE</scope>
    <source>
        <tissue evidence="1">Muscle</tissue>
    </source>
</reference>
<keyword evidence="2" id="KW-1185">Reference proteome</keyword>
<protein>
    <submittedName>
        <fullName evidence="1">Uncharacterized protein</fullName>
    </submittedName>
</protein>